<evidence type="ECO:0000256" key="1">
    <source>
        <dbReference type="SAM" id="MobiDB-lite"/>
    </source>
</evidence>
<dbReference type="GeneID" id="24423631"/>
<dbReference type="KEGG" id="bmic:BMR1_01G02795"/>
<evidence type="ECO:0000313" key="4">
    <source>
        <dbReference type="Proteomes" id="UP000002899"/>
    </source>
</evidence>
<feature type="transmembrane region" description="Helical" evidence="2">
    <location>
        <begin position="124"/>
        <end position="150"/>
    </location>
</feature>
<evidence type="ECO:0000256" key="2">
    <source>
        <dbReference type="SAM" id="Phobius"/>
    </source>
</evidence>
<accession>A0A1N6LX17</accession>
<keyword evidence="4" id="KW-1185">Reference proteome</keyword>
<sequence length="306" mass="34616">MANFLPQGTLMANIFNQLTVQNNDYTSHSQLNNLNDSARQDTSGHNESKPGAIVGTCFEMIRPYFRISQIDVLLNIKDIFLPIKPRTRLLDLYLPSVSISTFILLSTINRILSDNSSTTNPAEILARVASWIISSIILEASLLKFFFFILKVQTNTMIIPHDVKGQMLDNGQDLDPYRQQQNNLDFNSSRCNYVHDPAILQSDGVPVLAILSVSGYKFTPLSFILSISLLYSGNPSFWINSFKFYSYIAASINAFRCFEGLHLTTFNNYPALEMRQPNLSHIYLLIYIASAMQFIISWGLMPKQST</sequence>
<reference evidence="3 4" key="2">
    <citation type="journal article" date="2013" name="PLoS ONE">
        <title>Whole genome mapping and re-organization of the nuclear and mitochondrial genomes of Babesia microti isolates.</title>
        <authorList>
            <person name="Cornillot E."/>
            <person name="Dassouli A."/>
            <person name="Garg A."/>
            <person name="Pachikara N."/>
            <person name="Randazzo S."/>
            <person name="Depoix D."/>
            <person name="Carcy B."/>
            <person name="Delbecq S."/>
            <person name="Frutos R."/>
            <person name="Silva J.C."/>
            <person name="Sutton R."/>
            <person name="Krause P.J."/>
            <person name="Mamoun C.B."/>
        </authorList>
    </citation>
    <scope>NUCLEOTIDE SEQUENCE [LARGE SCALE GENOMIC DNA]</scope>
    <source>
        <strain evidence="3 4">RI</strain>
    </source>
</reference>
<organism evidence="3 4">
    <name type="scientific">Babesia microti (strain RI)</name>
    <dbReference type="NCBI Taxonomy" id="1133968"/>
    <lineage>
        <taxon>Eukaryota</taxon>
        <taxon>Sar</taxon>
        <taxon>Alveolata</taxon>
        <taxon>Apicomplexa</taxon>
        <taxon>Aconoidasida</taxon>
        <taxon>Piroplasmida</taxon>
        <taxon>Babesiidae</taxon>
        <taxon>Babesia</taxon>
    </lineage>
</organism>
<feature type="transmembrane region" description="Helical" evidence="2">
    <location>
        <begin position="282"/>
        <end position="301"/>
    </location>
</feature>
<proteinExistence type="predicted"/>
<feature type="transmembrane region" description="Helical" evidence="2">
    <location>
        <begin position="92"/>
        <end position="112"/>
    </location>
</feature>
<keyword evidence="2" id="KW-0472">Membrane</keyword>
<reference evidence="3 4" key="3">
    <citation type="journal article" date="2016" name="Sci. Rep.">
        <title>Genome-wide diversity and gene expression profiling of Babesia microti isolates identify polymorphic genes that mediate host-pathogen interactions.</title>
        <authorList>
            <person name="Silva J.C."/>
            <person name="Cornillot E."/>
            <person name="McCracken C."/>
            <person name="Usmani-Brown S."/>
            <person name="Dwivedi A."/>
            <person name="Ifeonu O.O."/>
            <person name="Crabtree J."/>
            <person name="Gotia H.T."/>
            <person name="Virji A.Z."/>
            <person name="Reynes C."/>
            <person name="Colinge J."/>
            <person name="Kumar V."/>
            <person name="Lawres L."/>
            <person name="Pazzi J.E."/>
            <person name="Pablo J.V."/>
            <person name="Hung C."/>
            <person name="Brancato J."/>
            <person name="Kumari P."/>
            <person name="Orvis J."/>
            <person name="Tretina K."/>
            <person name="Chibucos M."/>
            <person name="Ott S."/>
            <person name="Sadzewicz L."/>
            <person name="Sengamalay N."/>
            <person name="Shetty A.C."/>
            <person name="Su Q."/>
            <person name="Tallon L."/>
            <person name="Fraser C.M."/>
            <person name="Frutos R."/>
            <person name="Molina D.M."/>
            <person name="Krause P.J."/>
            <person name="Ben Mamoun C."/>
        </authorList>
    </citation>
    <scope>NUCLEOTIDE SEQUENCE [LARGE SCALE GENOMIC DNA]</scope>
    <source>
        <strain evidence="3 4">RI</strain>
    </source>
</reference>
<dbReference type="RefSeq" id="XP_012647622.2">
    <property type="nucleotide sequence ID" value="XM_012792168.2"/>
</dbReference>
<dbReference type="OrthoDB" id="337750at2759"/>
<name>A0A1N6LX17_BABMR</name>
<keyword evidence="2" id="KW-0812">Transmembrane</keyword>
<dbReference type="Proteomes" id="UP000002899">
    <property type="component" value="Chromosome I"/>
</dbReference>
<protein>
    <submittedName>
        <fullName evidence="3">Uncharacterized protein</fullName>
    </submittedName>
</protein>
<dbReference type="EMBL" id="FO082871">
    <property type="protein sequence ID" value="SIO73417.1"/>
    <property type="molecule type" value="Genomic_DNA"/>
</dbReference>
<feature type="region of interest" description="Disordered" evidence="1">
    <location>
        <begin position="29"/>
        <end position="48"/>
    </location>
</feature>
<feature type="compositionally biased region" description="Basic and acidic residues" evidence="1">
    <location>
        <begin position="38"/>
        <end position="48"/>
    </location>
</feature>
<keyword evidence="2" id="KW-1133">Transmembrane helix</keyword>
<reference evidence="3 4" key="1">
    <citation type="journal article" date="2012" name="Nucleic Acids Res.">
        <title>Sequencing of the smallest Apicomplexan genome from the human pathogen Babesia microti.</title>
        <authorList>
            <person name="Cornillot E."/>
            <person name="Hadj-Kaddour K."/>
            <person name="Dassouli A."/>
            <person name="Noel B."/>
            <person name="Ranwez V."/>
            <person name="Vacherie B."/>
            <person name="Augagneur Y."/>
            <person name="Bres V."/>
            <person name="Duclos A."/>
            <person name="Randazzo S."/>
            <person name="Carcy B."/>
            <person name="Debierre-Grockiego F."/>
            <person name="Delbecq S."/>
            <person name="Moubri-Menage K."/>
            <person name="Shams-Eldin H."/>
            <person name="Usmani-Brown S."/>
            <person name="Bringaud F."/>
            <person name="Wincker P."/>
            <person name="Vivares C.P."/>
            <person name="Schwarz R.T."/>
            <person name="Schetters T.P."/>
            <person name="Krause P.J."/>
            <person name="Gorenflot A."/>
            <person name="Berry V."/>
            <person name="Barbe V."/>
            <person name="Ben Mamoun C."/>
        </authorList>
    </citation>
    <scope>NUCLEOTIDE SEQUENCE [LARGE SCALE GENOMIC DNA]</scope>
    <source>
        <strain evidence="3 4">RI</strain>
    </source>
</reference>
<dbReference type="AlphaFoldDB" id="A0A1N6LX17"/>
<dbReference type="VEuPathDB" id="PiroplasmaDB:BMR1_01G02795"/>
<gene>
    <name evidence="3" type="ORF">BMR1_01G02795</name>
</gene>
<evidence type="ECO:0000313" key="3">
    <source>
        <dbReference type="EMBL" id="SIO73417.1"/>
    </source>
</evidence>